<evidence type="ECO:0000313" key="9">
    <source>
        <dbReference type="EMBL" id="SUZ87934.1"/>
    </source>
</evidence>
<keyword evidence="4 7" id="KW-0812">Transmembrane</keyword>
<evidence type="ECO:0000256" key="4">
    <source>
        <dbReference type="ARBA" id="ARBA00022692"/>
    </source>
</evidence>
<gene>
    <name evidence="9" type="ORF">METZ01_LOCUS40788</name>
</gene>
<dbReference type="CDD" id="cd06261">
    <property type="entry name" value="TM_PBP2"/>
    <property type="match status" value="1"/>
</dbReference>
<feature type="transmembrane region" description="Helical" evidence="7">
    <location>
        <begin position="7"/>
        <end position="24"/>
    </location>
</feature>
<dbReference type="InterPro" id="IPR000515">
    <property type="entry name" value="MetI-like"/>
</dbReference>
<dbReference type="GO" id="GO:0005886">
    <property type="term" value="C:plasma membrane"/>
    <property type="evidence" value="ECO:0007669"/>
    <property type="project" value="UniProtKB-SubCell"/>
</dbReference>
<keyword evidence="5 7" id="KW-1133">Transmembrane helix</keyword>
<reference evidence="9" key="1">
    <citation type="submission" date="2018-05" db="EMBL/GenBank/DDBJ databases">
        <authorList>
            <person name="Lanie J.A."/>
            <person name="Ng W.-L."/>
            <person name="Kazmierczak K.M."/>
            <person name="Andrzejewski T.M."/>
            <person name="Davidsen T.M."/>
            <person name="Wayne K.J."/>
            <person name="Tettelin H."/>
            <person name="Glass J.I."/>
            <person name="Rusch D."/>
            <person name="Podicherti R."/>
            <person name="Tsui H.-C.T."/>
            <person name="Winkler M.E."/>
        </authorList>
    </citation>
    <scope>NUCLEOTIDE SEQUENCE</scope>
</reference>
<evidence type="ECO:0000259" key="8">
    <source>
        <dbReference type="PROSITE" id="PS50928"/>
    </source>
</evidence>
<feature type="transmembrane region" description="Helical" evidence="7">
    <location>
        <begin position="229"/>
        <end position="251"/>
    </location>
</feature>
<evidence type="ECO:0000256" key="6">
    <source>
        <dbReference type="ARBA" id="ARBA00023136"/>
    </source>
</evidence>
<feature type="transmembrane region" description="Helical" evidence="7">
    <location>
        <begin position="110"/>
        <end position="132"/>
    </location>
</feature>
<evidence type="ECO:0000256" key="3">
    <source>
        <dbReference type="ARBA" id="ARBA00022475"/>
    </source>
</evidence>
<feature type="domain" description="ABC transmembrane type-1" evidence="8">
    <location>
        <begin position="72"/>
        <end position="252"/>
    </location>
</feature>
<dbReference type="PROSITE" id="PS50928">
    <property type="entry name" value="ABC_TM1"/>
    <property type="match status" value="1"/>
</dbReference>
<keyword evidence="2" id="KW-0813">Transport</keyword>
<evidence type="ECO:0000256" key="7">
    <source>
        <dbReference type="SAM" id="Phobius"/>
    </source>
</evidence>
<feature type="transmembrane region" description="Helical" evidence="7">
    <location>
        <begin position="79"/>
        <end position="98"/>
    </location>
</feature>
<dbReference type="InterPro" id="IPR035906">
    <property type="entry name" value="MetI-like_sf"/>
</dbReference>
<keyword evidence="6 7" id="KW-0472">Membrane</keyword>
<dbReference type="PANTHER" id="PTHR30151:SF20">
    <property type="entry name" value="ABC TRANSPORTER PERMEASE PROTEIN HI_0355-RELATED"/>
    <property type="match status" value="1"/>
</dbReference>
<proteinExistence type="predicted"/>
<evidence type="ECO:0000256" key="1">
    <source>
        <dbReference type="ARBA" id="ARBA00004651"/>
    </source>
</evidence>
<accession>A0A381R9N5</accession>
<feature type="transmembrane region" description="Helical" evidence="7">
    <location>
        <begin position="181"/>
        <end position="209"/>
    </location>
</feature>
<organism evidence="9">
    <name type="scientific">marine metagenome</name>
    <dbReference type="NCBI Taxonomy" id="408172"/>
    <lineage>
        <taxon>unclassified sequences</taxon>
        <taxon>metagenomes</taxon>
        <taxon>ecological metagenomes</taxon>
    </lineage>
</organism>
<sequence length="274" mass="29717">VLDRVDLPVQAVRLILLALILWVWQSERIFDGVSLLGFEIFPEIPALFRGTPSGVWDYISKTWDDPVFWGDVKATSLEALLGFVYGSSGGLVVGLLLGRFRRLARIFAPFLIITNAAPKVAFAPILILWYGVDIGSKIALATIIVFFIVQIPVQAAVGGIDPDLDTVASSLGASQLQKFRLVVLPGILGPLFGALRLGSIYAILAAVFGEFIASKRGLGQRLITASNQFNFGAAFALILILAFLALLFNFVMGVLERRLLRWQDDGGKGSVISL</sequence>
<dbReference type="PANTHER" id="PTHR30151">
    <property type="entry name" value="ALKANE SULFONATE ABC TRANSPORTER-RELATED, MEMBRANE SUBUNIT"/>
    <property type="match status" value="1"/>
</dbReference>
<dbReference type="Gene3D" id="1.10.3720.10">
    <property type="entry name" value="MetI-like"/>
    <property type="match status" value="1"/>
</dbReference>
<evidence type="ECO:0000256" key="5">
    <source>
        <dbReference type="ARBA" id="ARBA00022989"/>
    </source>
</evidence>
<dbReference type="GO" id="GO:0055085">
    <property type="term" value="P:transmembrane transport"/>
    <property type="evidence" value="ECO:0007669"/>
    <property type="project" value="InterPro"/>
</dbReference>
<feature type="transmembrane region" description="Helical" evidence="7">
    <location>
        <begin position="138"/>
        <end position="160"/>
    </location>
</feature>
<dbReference type="EMBL" id="UINC01001747">
    <property type="protein sequence ID" value="SUZ87934.1"/>
    <property type="molecule type" value="Genomic_DNA"/>
</dbReference>
<dbReference type="SUPFAM" id="SSF161098">
    <property type="entry name" value="MetI-like"/>
    <property type="match status" value="1"/>
</dbReference>
<feature type="non-terminal residue" evidence="9">
    <location>
        <position position="1"/>
    </location>
</feature>
<keyword evidence="3" id="KW-1003">Cell membrane</keyword>
<protein>
    <recommendedName>
        <fullName evidence="8">ABC transmembrane type-1 domain-containing protein</fullName>
    </recommendedName>
</protein>
<name>A0A381R9N5_9ZZZZ</name>
<evidence type="ECO:0000256" key="2">
    <source>
        <dbReference type="ARBA" id="ARBA00022448"/>
    </source>
</evidence>
<dbReference type="AlphaFoldDB" id="A0A381R9N5"/>
<comment type="subcellular location">
    <subcellularLocation>
        <location evidence="1">Cell membrane</location>
        <topology evidence="1">Multi-pass membrane protein</topology>
    </subcellularLocation>
</comment>
<dbReference type="Pfam" id="PF00528">
    <property type="entry name" value="BPD_transp_1"/>
    <property type="match status" value="1"/>
</dbReference>